<dbReference type="EMBL" id="JAMRDG010000001">
    <property type="protein sequence ID" value="KAJ3699145.1"/>
    <property type="molecule type" value="Genomic_DNA"/>
</dbReference>
<dbReference type="InterPro" id="IPR002182">
    <property type="entry name" value="NB-ARC"/>
</dbReference>
<feature type="domain" description="NB-ARC" evidence="1">
    <location>
        <begin position="195"/>
        <end position="252"/>
    </location>
</feature>
<dbReference type="InterPro" id="IPR032675">
    <property type="entry name" value="LRR_dom_sf"/>
</dbReference>
<dbReference type="SUPFAM" id="SSF52058">
    <property type="entry name" value="L domain-like"/>
    <property type="match status" value="1"/>
</dbReference>
<evidence type="ECO:0000313" key="3">
    <source>
        <dbReference type="Proteomes" id="UP001210211"/>
    </source>
</evidence>
<keyword evidence="3" id="KW-1185">Reference proteome</keyword>
<dbReference type="InterPro" id="IPR027417">
    <property type="entry name" value="P-loop_NTPase"/>
</dbReference>
<reference evidence="2 3" key="1">
    <citation type="journal article" date="2022" name="Cell">
        <title>Repeat-based holocentromeres influence genome architecture and karyotype evolution.</title>
        <authorList>
            <person name="Hofstatter P.G."/>
            <person name="Thangavel G."/>
            <person name="Lux T."/>
            <person name="Neumann P."/>
            <person name="Vondrak T."/>
            <person name="Novak P."/>
            <person name="Zhang M."/>
            <person name="Costa L."/>
            <person name="Castellani M."/>
            <person name="Scott A."/>
            <person name="Toegelov H."/>
            <person name="Fuchs J."/>
            <person name="Mata-Sucre Y."/>
            <person name="Dias Y."/>
            <person name="Vanzela A.L.L."/>
            <person name="Huettel B."/>
            <person name="Almeida C.C.S."/>
            <person name="Simkova H."/>
            <person name="Souza G."/>
            <person name="Pedrosa-Harand A."/>
            <person name="Macas J."/>
            <person name="Mayer K.F.X."/>
            <person name="Houben A."/>
            <person name="Marques A."/>
        </authorList>
    </citation>
    <scope>NUCLEOTIDE SEQUENCE [LARGE SCALE GENOMIC DNA]</scope>
    <source>
        <strain evidence="2">RhyTen1mFocal</strain>
    </source>
</reference>
<proteinExistence type="predicted"/>
<evidence type="ECO:0000259" key="1">
    <source>
        <dbReference type="Pfam" id="PF00931"/>
    </source>
</evidence>
<dbReference type="Pfam" id="PF00931">
    <property type="entry name" value="NB-ARC"/>
    <property type="match status" value="1"/>
</dbReference>
<sequence>MAAISEAIDIAQTPEVWLMSLVIALSKEVFDRLVIRIENQRQMLQELETILVPDLSLAVDKAKNSPKRKQLENWLKRLMDAYYKAEEAIDLLVYYQLQRMVEIKYLYPKIVVRLKTGVGFLEHQTITSTKKQITDFLKIAKECINYRDLFQDSDSSHCERETVSELKERVFGRDEAREKILRKLTKGKVREHGPSMVSSSVIAITGQPGVGKTTLAKYIYNYAKQHVLFDIFMWVYVPRKFDASDVICKMIKVKESKILGHVNEQKVQFTFNENFPLEGLRWGSKSKILLTTPSTEAARQIRVPEENIHKLDQLEEEAFLKLLLYHANKPEDSPEAVLQASESDGNILPDNLEALKFQNCENIDFLIERSTLPELHTIRFVFCSIKKINLTNLSKLKQLSILGCSSELEGLSSSELNLLQVWDCPEIRPVDTYKSQLPLVDIDDTSLLRLIQSDKISELVDLEISFTKGGPIDDKVFEKLTSLKCLTFHSCKITSLPPTLKGLATLCTLRLRNCQKLHDLRVLPSNLKMLEIEGCPIVEKQYGRNGPKHEHIAHIPRIVFKCLPNHTTSSLWPTQLDGEEDSLVQRKLLLDQKILQGLDDKSRFLYQYLMNVSPDLKSFKVSNDYFNFTAMETFVVNSEDIIEMIEREMLNISIVKVWSM</sequence>
<evidence type="ECO:0000313" key="2">
    <source>
        <dbReference type="EMBL" id="KAJ3699145.1"/>
    </source>
</evidence>
<dbReference type="Gene3D" id="3.40.50.300">
    <property type="entry name" value="P-loop containing nucleotide triphosphate hydrolases"/>
    <property type="match status" value="1"/>
</dbReference>
<dbReference type="Proteomes" id="UP001210211">
    <property type="component" value="Unassembled WGS sequence"/>
</dbReference>
<gene>
    <name evidence="2" type="ORF">LUZ61_002850</name>
</gene>
<accession>A0AAD6ESA1</accession>
<dbReference type="PRINTS" id="PR00364">
    <property type="entry name" value="DISEASERSIST"/>
</dbReference>
<organism evidence="2 3">
    <name type="scientific">Rhynchospora tenuis</name>
    <dbReference type="NCBI Taxonomy" id="198213"/>
    <lineage>
        <taxon>Eukaryota</taxon>
        <taxon>Viridiplantae</taxon>
        <taxon>Streptophyta</taxon>
        <taxon>Embryophyta</taxon>
        <taxon>Tracheophyta</taxon>
        <taxon>Spermatophyta</taxon>
        <taxon>Magnoliopsida</taxon>
        <taxon>Liliopsida</taxon>
        <taxon>Poales</taxon>
        <taxon>Cyperaceae</taxon>
        <taxon>Cyperoideae</taxon>
        <taxon>Rhynchosporeae</taxon>
        <taxon>Rhynchospora</taxon>
    </lineage>
</organism>
<dbReference type="PANTHER" id="PTHR36766:SF30">
    <property type="entry name" value="TIR-NBS TYPE DISEASE RESISTANCE PROTEIN-RELATED"/>
    <property type="match status" value="1"/>
</dbReference>
<comment type="caution">
    <text evidence="2">The sequence shown here is derived from an EMBL/GenBank/DDBJ whole genome shotgun (WGS) entry which is preliminary data.</text>
</comment>
<name>A0AAD6ESA1_9POAL</name>
<dbReference type="GO" id="GO:0043531">
    <property type="term" value="F:ADP binding"/>
    <property type="evidence" value="ECO:0007669"/>
    <property type="project" value="InterPro"/>
</dbReference>
<dbReference type="Gene3D" id="3.80.10.10">
    <property type="entry name" value="Ribonuclease Inhibitor"/>
    <property type="match status" value="1"/>
</dbReference>
<dbReference type="AlphaFoldDB" id="A0AAD6ESA1"/>
<dbReference type="SUPFAM" id="SSF52540">
    <property type="entry name" value="P-loop containing nucleoside triphosphate hydrolases"/>
    <property type="match status" value="1"/>
</dbReference>
<protein>
    <recommendedName>
        <fullName evidence="1">NB-ARC domain-containing protein</fullName>
    </recommendedName>
</protein>
<dbReference type="PANTHER" id="PTHR36766">
    <property type="entry name" value="PLANT BROAD-SPECTRUM MILDEW RESISTANCE PROTEIN RPW8"/>
    <property type="match status" value="1"/>
</dbReference>